<gene>
    <name evidence="1" type="ORF">DFQ06_1985</name>
</gene>
<reference evidence="1 2" key="1">
    <citation type="submission" date="2019-03" db="EMBL/GenBank/DDBJ databases">
        <title>Genomic Encyclopedia of Type Strains, Phase III (KMG-III): the genomes of soil and plant-associated and newly described type strains.</title>
        <authorList>
            <person name="Whitman W."/>
        </authorList>
    </citation>
    <scope>NUCLEOTIDE SEQUENCE [LARGE SCALE GENOMIC DNA]</scope>
    <source>
        <strain evidence="1 2">CECT 8301</strain>
    </source>
</reference>
<dbReference type="AlphaFoldDB" id="A0A4R8ME56"/>
<evidence type="ECO:0008006" key="3">
    <source>
        <dbReference type="Google" id="ProtNLM"/>
    </source>
</evidence>
<proteinExistence type="predicted"/>
<accession>A0A4R8ME56</accession>
<dbReference type="EMBL" id="SORL01000008">
    <property type="protein sequence ID" value="TDY62165.1"/>
    <property type="molecule type" value="Genomic_DNA"/>
</dbReference>
<organism evidence="1 2">
    <name type="scientific">Algibacter lectus</name>
    <dbReference type="NCBI Taxonomy" id="221126"/>
    <lineage>
        <taxon>Bacteria</taxon>
        <taxon>Pseudomonadati</taxon>
        <taxon>Bacteroidota</taxon>
        <taxon>Flavobacteriia</taxon>
        <taxon>Flavobacteriales</taxon>
        <taxon>Flavobacteriaceae</taxon>
        <taxon>Algibacter</taxon>
    </lineage>
</organism>
<dbReference type="PROSITE" id="PS51257">
    <property type="entry name" value="PROKAR_LIPOPROTEIN"/>
    <property type="match status" value="1"/>
</dbReference>
<evidence type="ECO:0000313" key="2">
    <source>
        <dbReference type="Proteomes" id="UP000294824"/>
    </source>
</evidence>
<name>A0A4R8ME56_9FLAO</name>
<dbReference type="RefSeq" id="WP_194235714.1">
    <property type="nucleotide sequence ID" value="NZ_CANLRM010000002.1"/>
</dbReference>
<keyword evidence="2" id="KW-1185">Reference proteome</keyword>
<dbReference type="Proteomes" id="UP000294824">
    <property type="component" value="Unassembled WGS sequence"/>
</dbReference>
<evidence type="ECO:0000313" key="1">
    <source>
        <dbReference type="EMBL" id="TDY62165.1"/>
    </source>
</evidence>
<comment type="caution">
    <text evidence="1">The sequence shown here is derived from an EMBL/GenBank/DDBJ whole genome shotgun (WGS) entry which is preliminary data.</text>
</comment>
<protein>
    <recommendedName>
        <fullName evidence="3">Lipoprotein</fullName>
    </recommendedName>
</protein>
<sequence length="164" mass="18881">MIRKIYVLCVSILFLSCKETKKESSKVNLKPATAIEASENFDWLLGKWKRLNEEEGKATFEHWEKISKTEYSGIGFTMQNADTIKQENIGLVKVGKQWDLVVKVPEETQSVTFKGVAHAADQFTCENNKIDFPNKIKYWKHGDNMHAMVSGGEMKIQFEFEKIK</sequence>